<protein>
    <submittedName>
        <fullName evidence="1">Uncharacterized protein</fullName>
    </submittedName>
</protein>
<keyword evidence="2" id="KW-1185">Reference proteome</keyword>
<gene>
    <name evidence="1" type="ORF">NCTC5050_00168</name>
</gene>
<dbReference type="EMBL" id="UGLZ01000003">
    <property type="protein sequence ID" value="STU55312.1"/>
    <property type="molecule type" value="Genomic_DNA"/>
</dbReference>
<evidence type="ECO:0000313" key="2">
    <source>
        <dbReference type="Proteomes" id="UP000255382"/>
    </source>
</evidence>
<dbReference type="AlphaFoldDB" id="A0A377YVJ5"/>
<sequence length="51" mass="5923">MNTSMKTRHYFLILSDTEKNEPVEMKRLPVSHRLLSNMLPHKKGPGLSMNN</sequence>
<name>A0A377YVJ5_KLEPO</name>
<dbReference type="Proteomes" id="UP000255382">
    <property type="component" value="Unassembled WGS sequence"/>
</dbReference>
<evidence type="ECO:0000313" key="1">
    <source>
        <dbReference type="EMBL" id="STU55312.1"/>
    </source>
</evidence>
<proteinExistence type="predicted"/>
<reference evidence="1 2" key="1">
    <citation type="submission" date="2018-06" db="EMBL/GenBank/DDBJ databases">
        <authorList>
            <consortium name="Pathogen Informatics"/>
            <person name="Doyle S."/>
        </authorList>
    </citation>
    <scope>NUCLEOTIDE SEQUENCE [LARGE SCALE GENOMIC DNA]</scope>
    <source>
        <strain evidence="1 2">NCTC5050</strain>
    </source>
</reference>
<organism evidence="1 2">
    <name type="scientific">Klebsiella pneumoniae subsp. ozaenae</name>
    <dbReference type="NCBI Taxonomy" id="574"/>
    <lineage>
        <taxon>Bacteria</taxon>
        <taxon>Pseudomonadati</taxon>
        <taxon>Pseudomonadota</taxon>
        <taxon>Gammaproteobacteria</taxon>
        <taxon>Enterobacterales</taxon>
        <taxon>Enterobacteriaceae</taxon>
        <taxon>Klebsiella/Raoultella group</taxon>
        <taxon>Klebsiella</taxon>
        <taxon>Klebsiella pneumoniae complex</taxon>
    </lineage>
</organism>
<accession>A0A377YVJ5</accession>